<name>A0ABR7M4S6_9BACT</name>
<gene>
    <name evidence="1" type="ORF">BC349_01030</name>
</gene>
<evidence type="ECO:0000313" key="1">
    <source>
        <dbReference type="EMBL" id="MBC6489534.1"/>
    </source>
</evidence>
<keyword evidence="2" id="KW-1185">Reference proteome</keyword>
<sequence>MKEISSEILLKPFITVVLSLVFSSAMVAQEHTIVKILNRELKKEADQLVVQPYAISEKKILSVEIKTSLYDGAGYQVEKQEVVLSEIKSVGKDVNIIFEAEPEAVITTRTIFKAGKNVQTSVQRGNFFSPAFRVNSKMNGLAMSY</sequence>
<reference evidence="1 2" key="1">
    <citation type="submission" date="2016-07" db="EMBL/GenBank/DDBJ databases">
        <title>Genome analysis of Flavihumibacter stibioxidans YS-17.</title>
        <authorList>
            <person name="Shi K."/>
            <person name="Han Y."/>
            <person name="Wang G."/>
        </authorList>
    </citation>
    <scope>NUCLEOTIDE SEQUENCE [LARGE SCALE GENOMIC DNA]</scope>
    <source>
        <strain evidence="1 2">YS-17</strain>
    </source>
</reference>
<protein>
    <submittedName>
        <fullName evidence="1">Uncharacterized protein</fullName>
    </submittedName>
</protein>
<dbReference type="RefSeq" id="WP_187254894.1">
    <property type="nucleotide sequence ID" value="NZ_JBHULF010000006.1"/>
</dbReference>
<proteinExistence type="predicted"/>
<dbReference type="EMBL" id="MBUA01000001">
    <property type="protein sequence ID" value="MBC6489534.1"/>
    <property type="molecule type" value="Genomic_DNA"/>
</dbReference>
<comment type="caution">
    <text evidence="1">The sequence shown here is derived from an EMBL/GenBank/DDBJ whole genome shotgun (WGS) entry which is preliminary data.</text>
</comment>
<organism evidence="1 2">
    <name type="scientific">Flavihumibacter stibioxidans</name>
    <dbReference type="NCBI Taxonomy" id="1834163"/>
    <lineage>
        <taxon>Bacteria</taxon>
        <taxon>Pseudomonadati</taxon>
        <taxon>Bacteroidota</taxon>
        <taxon>Chitinophagia</taxon>
        <taxon>Chitinophagales</taxon>
        <taxon>Chitinophagaceae</taxon>
        <taxon>Flavihumibacter</taxon>
    </lineage>
</organism>
<accession>A0ABR7M4S6</accession>
<dbReference type="Proteomes" id="UP000765802">
    <property type="component" value="Unassembled WGS sequence"/>
</dbReference>
<evidence type="ECO:0000313" key="2">
    <source>
        <dbReference type="Proteomes" id="UP000765802"/>
    </source>
</evidence>